<name>A0ABN0NN86_9BACT</name>
<evidence type="ECO:0000313" key="1">
    <source>
        <dbReference type="EMBL" id="ERJ70828.1"/>
    </source>
</evidence>
<dbReference type="EMBL" id="AWUY01000367">
    <property type="protein sequence ID" value="ERJ70828.1"/>
    <property type="molecule type" value="Genomic_DNA"/>
</dbReference>
<proteinExistence type="predicted"/>
<dbReference type="Proteomes" id="UP000016660">
    <property type="component" value="Unassembled WGS sequence"/>
</dbReference>
<protein>
    <submittedName>
        <fullName evidence="1">Uncharacterized protein</fullName>
    </submittedName>
</protein>
<evidence type="ECO:0000313" key="2">
    <source>
        <dbReference type="Proteomes" id="UP000016660"/>
    </source>
</evidence>
<organism evidence="1 2">
    <name type="scientific">Prevotella disiens JCM 6334 = ATCC 29426</name>
    <dbReference type="NCBI Taxonomy" id="1235811"/>
    <lineage>
        <taxon>Bacteria</taxon>
        <taxon>Pseudomonadati</taxon>
        <taxon>Bacteroidota</taxon>
        <taxon>Bacteroidia</taxon>
        <taxon>Bacteroidales</taxon>
        <taxon>Prevotellaceae</taxon>
        <taxon>Prevotella</taxon>
    </lineage>
</organism>
<reference evidence="1 2" key="1">
    <citation type="submission" date="2013-06" db="EMBL/GenBank/DDBJ databases">
        <authorList>
            <person name="Weinstock G."/>
            <person name="Sodergren E."/>
            <person name="Lobos E.A."/>
            <person name="Fulton L."/>
            <person name="Fulton R."/>
            <person name="Courtney L."/>
            <person name="Fronick C."/>
            <person name="O'Laughlin M."/>
            <person name="Godfrey J."/>
            <person name="Wilson R.M."/>
            <person name="Miner T."/>
            <person name="Farmer C."/>
            <person name="Delehaunty K."/>
            <person name="Cordes M."/>
            <person name="Minx P."/>
            <person name="Tomlinson C."/>
            <person name="Chen J."/>
            <person name="Wollam A."/>
            <person name="Pepin K.H."/>
            <person name="Bhonagiri V."/>
            <person name="Zhang X."/>
            <person name="Warren W."/>
            <person name="Mitreva M."/>
            <person name="Mardis E.R."/>
            <person name="Wilson R.K."/>
        </authorList>
    </citation>
    <scope>NUCLEOTIDE SEQUENCE [LARGE SCALE GENOMIC DNA]</scope>
    <source>
        <strain evidence="1 2">ATCC 29426</strain>
    </source>
</reference>
<comment type="caution">
    <text evidence="1">The sequence shown here is derived from an EMBL/GenBank/DDBJ whole genome shotgun (WGS) entry which is preliminary data.</text>
</comment>
<feature type="non-terminal residue" evidence="1">
    <location>
        <position position="45"/>
    </location>
</feature>
<sequence length="45" mass="4816">MSEHGADRFDGNTVGEEYRRGCRVAALMPRDMLGDAATLGDGTDT</sequence>
<accession>A0ABN0NN86</accession>
<gene>
    <name evidence="1" type="ORF">HMPREF0653_02801</name>
</gene>
<keyword evidence="2" id="KW-1185">Reference proteome</keyword>